<evidence type="ECO:0000256" key="1">
    <source>
        <dbReference type="SAM" id="MobiDB-lite"/>
    </source>
</evidence>
<dbReference type="AlphaFoldDB" id="A0A0A9AKV8"/>
<dbReference type="EMBL" id="GBRH01246099">
    <property type="protein sequence ID" value="JAD51796.1"/>
    <property type="molecule type" value="Transcribed_RNA"/>
</dbReference>
<protein>
    <submittedName>
        <fullName evidence="2">Uncharacterized protein</fullName>
    </submittedName>
</protein>
<organism evidence="2">
    <name type="scientific">Arundo donax</name>
    <name type="common">Giant reed</name>
    <name type="synonym">Donax arundinaceus</name>
    <dbReference type="NCBI Taxonomy" id="35708"/>
    <lineage>
        <taxon>Eukaryota</taxon>
        <taxon>Viridiplantae</taxon>
        <taxon>Streptophyta</taxon>
        <taxon>Embryophyta</taxon>
        <taxon>Tracheophyta</taxon>
        <taxon>Spermatophyta</taxon>
        <taxon>Magnoliopsida</taxon>
        <taxon>Liliopsida</taxon>
        <taxon>Poales</taxon>
        <taxon>Poaceae</taxon>
        <taxon>PACMAD clade</taxon>
        <taxon>Arundinoideae</taxon>
        <taxon>Arundineae</taxon>
        <taxon>Arundo</taxon>
    </lineage>
</organism>
<accession>A0A0A9AKV8</accession>
<reference evidence="2" key="2">
    <citation type="journal article" date="2015" name="Data Brief">
        <title>Shoot transcriptome of the giant reed, Arundo donax.</title>
        <authorList>
            <person name="Barrero R.A."/>
            <person name="Guerrero F.D."/>
            <person name="Moolhuijzen P."/>
            <person name="Goolsby J.A."/>
            <person name="Tidwell J."/>
            <person name="Bellgard S.E."/>
            <person name="Bellgard M.I."/>
        </authorList>
    </citation>
    <scope>NUCLEOTIDE SEQUENCE</scope>
    <source>
        <tissue evidence="2">Shoot tissue taken approximately 20 cm above the soil surface</tissue>
    </source>
</reference>
<feature type="compositionally biased region" description="Acidic residues" evidence="1">
    <location>
        <begin position="8"/>
        <end position="20"/>
    </location>
</feature>
<name>A0A0A9AKV8_ARUDO</name>
<evidence type="ECO:0000313" key="2">
    <source>
        <dbReference type="EMBL" id="JAD51796.1"/>
    </source>
</evidence>
<proteinExistence type="predicted"/>
<feature type="region of interest" description="Disordered" evidence="1">
    <location>
        <begin position="1"/>
        <end position="20"/>
    </location>
</feature>
<sequence length="20" mass="2318">MGTKLLSEIDEQPLEEEKID</sequence>
<reference evidence="2" key="1">
    <citation type="submission" date="2014-09" db="EMBL/GenBank/DDBJ databases">
        <authorList>
            <person name="Magalhaes I.L.F."/>
            <person name="Oliveira U."/>
            <person name="Santos F.R."/>
            <person name="Vidigal T.H.D.A."/>
            <person name="Brescovit A.D."/>
            <person name="Santos A.J."/>
        </authorList>
    </citation>
    <scope>NUCLEOTIDE SEQUENCE</scope>
    <source>
        <tissue evidence="2">Shoot tissue taken approximately 20 cm above the soil surface</tissue>
    </source>
</reference>